<organism evidence="1 2">
    <name type="scientific">Ceratitis capitata</name>
    <name type="common">Mediterranean fruit fly</name>
    <name type="synonym">Tephritis capitata</name>
    <dbReference type="NCBI Taxonomy" id="7213"/>
    <lineage>
        <taxon>Eukaryota</taxon>
        <taxon>Metazoa</taxon>
        <taxon>Ecdysozoa</taxon>
        <taxon>Arthropoda</taxon>
        <taxon>Hexapoda</taxon>
        <taxon>Insecta</taxon>
        <taxon>Pterygota</taxon>
        <taxon>Neoptera</taxon>
        <taxon>Endopterygota</taxon>
        <taxon>Diptera</taxon>
        <taxon>Brachycera</taxon>
        <taxon>Muscomorpha</taxon>
        <taxon>Tephritoidea</taxon>
        <taxon>Tephritidae</taxon>
        <taxon>Ceratitis</taxon>
        <taxon>Ceratitis</taxon>
    </lineage>
</organism>
<reference evidence="1" key="1">
    <citation type="submission" date="2020-11" db="EMBL/GenBank/DDBJ databases">
        <authorList>
            <person name="Whitehead M."/>
        </authorList>
    </citation>
    <scope>NUCLEOTIDE SEQUENCE</scope>
    <source>
        <strain evidence="1">EGII</strain>
    </source>
</reference>
<comment type="caution">
    <text evidence="1">The sequence shown here is derived from an EMBL/GenBank/DDBJ whole genome shotgun (WGS) entry which is preliminary data.</text>
</comment>
<proteinExistence type="predicted"/>
<sequence length="90" mass="10982">KNVRFEIISWSAQYRTKRLRRFVADGRKAFAQLENDLLPLTPRQMGCHDEGMNPYRIKVDYKKLENWQRVSVPRWLFDFNKWLSQSKTNY</sequence>
<keyword evidence="2" id="KW-1185">Reference proteome</keyword>
<evidence type="ECO:0000313" key="2">
    <source>
        <dbReference type="Proteomes" id="UP000606786"/>
    </source>
</evidence>
<gene>
    <name evidence="1" type="ORF">CCAP1982_LOCUS10538</name>
</gene>
<dbReference type="AlphaFoldDB" id="A0A811USU9"/>
<dbReference type="EMBL" id="CAJHJT010000023">
    <property type="protein sequence ID" value="CAD7002050.1"/>
    <property type="molecule type" value="Genomic_DNA"/>
</dbReference>
<protein>
    <submittedName>
        <fullName evidence="1">(Mediterranean fruit fly) hypothetical protein</fullName>
    </submittedName>
</protein>
<name>A0A811USU9_CERCA</name>
<dbReference type="Proteomes" id="UP000606786">
    <property type="component" value="Unassembled WGS sequence"/>
</dbReference>
<feature type="non-terminal residue" evidence="1">
    <location>
        <position position="1"/>
    </location>
</feature>
<accession>A0A811USU9</accession>
<evidence type="ECO:0000313" key="1">
    <source>
        <dbReference type="EMBL" id="CAD7002050.1"/>
    </source>
</evidence>